<sequence length="285" mass="30282">MESDRFVTDLGGPGDPRARRRGDGPEALAAQIADAVESLTALWSVAAQDASLRLSLHQLRALRTLEAAPGLNLTALADRLDIGLPTASRLCDRLAAAGLLERTLHPGTRREVQLWLTTHGQHVLGEVAGRRARALATALAAMEPAERVALSRGLRGFLAARGAGEPRVDGAEWGDWAHGGEGAGGAERGDRAHGGDGADGTDRGARIDGTDRDDRSQGTGRGDRTDGDDRTDRTHRDDRPDRTDRTHGDDGTDLANRTDRRHRTHAADPTRGTDPPGGTDPTSRP</sequence>
<feature type="compositionally biased region" description="Gly residues" evidence="1">
    <location>
        <begin position="177"/>
        <end position="186"/>
    </location>
</feature>
<dbReference type="GO" id="GO:0003677">
    <property type="term" value="F:DNA binding"/>
    <property type="evidence" value="ECO:0007669"/>
    <property type="project" value="UniProtKB-KW"/>
</dbReference>
<dbReference type="SUPFAM" id="SSF46785">
    <property type="entry name" value="Winged helix' DNA-binding domain"/>
    <property type="match status" value="1"/>
</dbReference>
<keyword evidence="4" id="KW-1185">Reference proteome</keyword>
<proteinExistence type="predicted"/>
<feature type="domain" description="HTH marR-type" evidence="2">
    <location>
        <begin position="25"/>
        <end position="159"/>
    </location>
</feature>
<dbReference type="InterPro" id="IPR000835">
    <property type="entry name" value="HTH_MarR-typ"/>
</dbReference>
<dbReference type="InterPro" id="IPR039422">
    <property type="entry name" value="MarR/SlyA-like"/>
</dbReference>
<gene>
    <name evidence="3" type="ORF">QF034_003786</name>
</gene>
<dbReference type="Proteomes" id="UP001232755">
    <property type="component" value="Unassembled WGS sequence"/>
</dbReference>
<evidence type="ECO:0000259" key="2">
    <source>
        <dbReference type="PROSITE" id="PS50995"/>
    </source>
</evidence>
<feature type="region of interest" description="Disordered" evidence="1">
    <location>
        <begin position="164"/>
        <end position="285"/>
    </location>
</feature>
<evidence type="ECO:0000313" key="4">
    <source>
        <dbReference type="Proteomes" id="UP001232755"/>
    </source>
</evidence>
<dbReference type="Gene3D" id="1.10.10.10">
    <property type="entry name" value="Winged helix-like DNA-binding domain superfamily/Winged helix DNA-binding domain"/>
    <property type="match status" value="1"/>
</dbReference>
<dbReference type="InterPro" id="IPR036388">
    <property type="entry name" value="WH-like_DNA-bd_sf"/>
</dbReference>
<evidence type="ECO:0000256" key="1">
    <source>
        <dbReference type="SAM" id="MobiDB-lite"/>
    </source>
</evidence>
<feature type="region of interest" description="Disordered" evidence="1">
    <location>
        <begin position="1"/>
        <end position="24"/>
    </location>
</feature>
<keyword evidence="3" id="KW-0238">DNA-binding</keyword>
<name>A0ABU0QQ85_9ACTN</name>
<reference evidence="3 4" key="1">
    <citation type="submission" date="2023-07" db="EMBL/GenBank/DDBJ databases">
        <title>Comparative genomics of wheat-associated soil bacteria to identify genetic determinants of phenazine resistance.</title>
        <authorList>
            <person name="Mouncey N."/>
        </authorList>
    </citation>
    <scope>NUCLEOTIDE SEQUENCE [LARGE SCALE GENOMIC DNA]</scope>
    <source>
        <strain evidence="3 4">B3I12</strain>
    </source>
</reference>
<dbReference type="PANTHER" id="PTHR33164:SF103">
    <property type="entry name" value="REGULATORY PROTEIN MARR"/>
    <property type="match status" value="1"/>
</dbReference>
<feature type="compositionally biased region" description="Basic and acidic residues" evidence="1">
    <location>
        <begin position="187"/>
        <end position="250"/>
    </location>
</feature>
<evidence type="ECO:0000313" key="3">
    <source>
        <dbReference type="EMBL" id="MDQ0749555.1"/>
    </source>
</evidence>
<dbReference type="EMBL" id="JAUSYP010000001">
    <property type="protein sequence ID" value="MDQ0749555.1"/>
    <property type="molecule type" value="Genomic_DNA"/>
</dbReference>
<dbReference type="PANTHER" id="PTHR33164">
    <property type="entry name" value="TRANSCRIPTIONAL REGULATOR, MARR FAMILY"/>
    <property type="match status" value="1"/>
</dbReference>
<organism evidence="3 4">
    <name type="scientific">Streptomyces africanus</name>
    <dbReference type="NCBI Taxonomy" id="231024"/>
    <lineage>
        <taxon>Bacteria</taxon>
        <taxon>Bacillati</taxon>
        <taxon>Actinomycetota</taxon>
        <taxon>Actinomycetes</taxon>
        <taxon>Kitasatosporales</taxon>
        <taxon>Streptomycetaceae</taxon>
        <taxon>Streptomyces</taxon>
    </lineage>
</organism>
<protein>
    <submittedName>
        <fullName evidence="3">DNA-binding MarR family transcriptional regulator</fullName>
    </submittedName>
</protein>
<dbReference type="PROSITE" id="PS50995">
    <property type="entry name" value="HTH_MARR_2"/>
    <property type="match status" value="1"/>
</dbReference>
<dbReference type="InterPro" id="IPR036390">
    <property type="entry name" value="WH_DNA-bd_sf"/>
</dbReference>
<dbReference type="Pfam" id="PF12802">
    <property type="entry name" value="MarR_2"/>
    <property type="match status" value="1"/>
</dbReference>
<accession>A0ABU0QQ85</accession>
<dbReference type="SMART" id="SM00347">
    <property type="entry name" value="HTH_MARR"/>
    <property type="match status" value="1"/>
</dbReference>
<comment type="caution">
    <text evidence="3">The sequence shown here is derived from an EMBL/GenBank/DDBJ whole genome shotgun (WGS) entry which is preliminary data.</text>
</comment>